<accession>A0A922IAR8</accession>
<dbReference type="AlphaFoldDB" id="A0A922IAR8"/>
<evidence type="ECO:0008006" key="4">
    <source>
        <dbReference type="Google" id="ProtNLM"/>
    </source>
</evidence>
<gene>
    <name evidence="2" type="ORF">DERF_000072</name>
</gene>
<feature type="compositionally biased region" description="Low complexity" evidence="1">
    <location>
        <begin position="1"/>
        <end position="19"/>
    </location>
</feature>
<dbReference type="Proteomes" id="UP000790347">
    <property type="component" value="Unassembled WGS sequence"/>
</dbReference>
<organism evidence="2 3">
    <name type="scientific">Dermatophagoides farinae</name>
    <name type="common">American house dust mite</name>
    <dbReference type="NCBI Taxonomy" id="6954"/>
    <lineage>
        <taxon>Eukaryota</taxon>
        <taxon>Metazoa</taxon>
        <taxon>Ecdysozoa</taxon>
        <taxon>Arthropoda</taxon>
        <taxon>Chelicerata</taxon>
        <taxon>Arachnida</taxon>
        <taxon>Acari</taxon>
        <taxon>Acariformes</taxon>
        <taxon>Sarcoptiformes</taxon>
        <taxon>Astigmata</taxon>
        <taxon>Psoroptidia</taxon>
        <taxon>Analgoidea</taxon>
        <taxon>Pyroglyphidae</taxon>
        <taxon>Dermatophagoidinae</taxon>
        <taxon>Dermatophagoides</taxon>
    </lineage>
</organism>
<name>A0A922IAR8_DERFA</name>
<protein>
    <recommendedName>
        <fullName evidence="4">Prohormone-3</fullName>
    </recommendedName>
</protein>
<evidence type="ECO:0000256" key="1">
    <source>
        <dbReference type="SAM" id="MobiDB-lite"/>
    </source>
</evidence>
<feature type="region of interest" description="Disordered" evidence="1">
    <location>
        <begin position="1"/>
        <end position="21"/>
    </location>
</feature>
<dbReference type="EMBL" id="ASGP02000001">
    <property type="protein sequence ID" value="KAH9525944.1"/>
    <property type="molecule type" value="Genomic_DNA"/>
</dbReference>
<evidence type="ECO:0000313" key="2">
    <source>
        <dbReference type="EMBL" id="KAH9525944.1"/>
    </source>
</evidence>
<proteinExistence type="predicted"/>
<reference evidence="2" key="1">
    <citation type="submission" date="2013-05" db="EMBL/GenBank/DDBJ databases">
        <authorList>
            <person name="Yim A.K.Y."/>
            <person name="Chan T.F."/>
            <person name="Ji K.M."/>
            <person name="Liu X.Y."/>
            <person name="Zhou J.W."/>
            <person name="Li R.Q."/>
            <person name="Yang K.Y."/>
            <person name="Li J."/>
            <person name="Li M."/>
            <person name="Law P.T.W."/>
            <person name="Wu Y.L."/>
            <person name="Cai Z.L."/>
            <person name="Qin H."/>
            <person name="Bao Y."/>
            <person name="Leung R.K.K."/>
            <person name="Ng P.K.S."/>
            <person name="Zou J."/>
            <person name="Zhong X.J."/>
            <person name="Ran P.X."/>
            <person name="Zhong N.S."/>
            <person name="Liu Z.G."/>
            <person name="Tsui S.K.W."/>
        </authorList>
    </citation>
    <scope>NUCLEOTIDE SEQUENCE</scope>
    <source>
        <strain evidence="2">Derf</strain>
        <tissue evidence="2">Whole organism</tissue>
    </source>
</reference>
<sequence length="108" mass="12514">MINSHQQHLHQLQNQQQHQRTCQPPGLEMMKKQFNAECTTSSECDASHGLCCQLIKRHRMSPRKACLFFSEPKICLGPVDITFAKPANTFYYNNKPNDERNYFRASIG</sequence>
<keyword evidence="3" id="KW-1185">Reference proteome</keyword>
<comment type="caution">
    <text evidence="2">The sequence shown here is derived from an EMBL/GenBank/DDBJ whole genome shotgun (WGS) entry which is preliminary data.</text>
</comment>
<evidence type="ECO:0000313" key="3">
    <source>
        <dbReference type="Proteomes" id="UP000790347"/>
    </source>
</evidence>
<reference evidence="2" key="2">
    <citation type="journal article" date="2022" name="Res Sq">
        <title>Comparative Genomics Reveals Insights into the Divergent Evolution of Astigmatic Mites and Household Pest Adaptations.</title>
        <authorList>
            <person name="Xiong Q."/>
            <person name="Wan A.T.-Y."/>
            <person name="Liu X.-Y."/>
            <person name="Fung C.S.-H."/>
            <person name="Xiao X."/>
            <person name="Malainual N."/>
            <person name="Hou J."/>
            <person name="Wang L."/>
            <person name="Wang M."/>
            <person name="Yang K."/>
            <person name="Cui Y."/>
            <person name="Leung E."/>
            <person name="Nong W."/>
            <person name="Shin S.-K."/>
            <person name="Au S."/>
            <person name="Jeong K.Y."/>
            <person name="Chew F.T."/>
            <person name="Hui J."/>
            <person name="Leung T.F."/>
            <person name="Tungtrongchitr A."/>
            <person name="Zhong N."/>
            <person name="Liu Z."/>
            <person name="Tsui S."/>
        </authorList>
    </citation>
    <scope>NUCLEOTIDE SEQUENCE</scope>
    <source>
        <strain evidence="2">Derf</strain>
        <tissue evidence="2">Whole organism</tissue>
    </source>
</reference>